<dbReference type="EMBL" id="JAFCJH010000014">
    <property type="protein sequence ID" value="MBR0796857.1"/>
    <property type="molecule type" value="Genomic_DNA"/>
</dbReference>
<keyword evidence="2" id="KW-1185">Reference proteome</keyword>
<dbReference type="RefSeq" id="WP_212493035.1">
    <property type="nucleotide sequence ID" value="NZ_JAFCJH010000014.1"/>
</dbReference>
<proteinExistence type="predicted"/>
<organism evidence="1 2">
    <name type="scientific">Bradyrhizobium jicamae</name>
    <dbReference type="NCBI Taxonomy" id="280332"/>
    <lineage>
        <taxon>Bacteria</taxon>
        <taxon>Pseudomonadati</taxon>
        <taxon>Pseudomonadota</taxon>
        <taxon>Alphaproteobacteria</taxon>
        <taxon>Hyphomicrobiales</taxon>
        <taxon>Nitrobacteraceae</taxon>
        <taxon>Bradyrhizobium</taxon>
    </lineage>
</organism>
<comment type="caution">
    <text evidence="1">The sequence shown here is derived from an EMBL/GenBank/DDBJ whole genome shotgun (WGS) entry which is preliminary data.</text>
</comment>
<sequence>MPSRTPRGLLRRTAKRPTVGDEARRVVEAAYRQLPDPIWEQIKASTNRFVTDEHFTPTSKELRQRLRTLSTAARYFAAPFSNKQPTRISLKQLHHQLLRELQDLGVESATTIHYLQALTRSCWVLAEYSIQNPECLDALSRDERWDVWVSDLTGIAERAGLPSGARKDSDKNSGQASPFVRLVDTLQHFIPESRRRFVHSLDGLATGINRGRTNWKRMQEELMAGRE</sequence>
<accession>A0ABS5FJC8</accession>
<name>A0ABS5FJC8_9BRAD</name>
<reference evidence="2" key="1">
    <citation type="journal article" date="2021" name="ISME J.">
        <title>Evolutionary origin and ecological implication of a unique nif island in free-living Bradyrhizobium lineages.</title>
        <authorList>
            <person name="Tao J."/>
        </authorList>
    </citation>
    <scope>NUCLEOTIDE SEQUENCE [LARGE SCALE GENOMIC DNA]</scope>
    <source>
        <strain evidence="2">SZCCT0434</strain>
    </source>
</reference>
<protein>
    <recommendedName>
        <fullName evidence="3">Integrase</fullName>
    </recommendedName>
</protein>
<evidence type="ECO:0000313" key="1">
    <source>
        <dbReference type="EMBL" id="MBR0796857.1"/>
    </source>
</evidence>
<gene>
    <name evidence="1" type="ORF">JQ615_15785</name>
</gene>
<evidence type="ECO:0008006" key="3">
    <source>
        <dbReference type="Google" id="ProtNLM"/>
    </source>
</evidence>
<dbReference type="Proteomes" id="UP001315278">
    <property type="component" value="Unassembled WGS sequence"/>
</dbReference>
<evidence type="ECO:0000313" key="2">
    <source>
        <dbReference type="Proteomes" id="UP001315278"/>
    </source>
</evidence>